<gene>
    <name evidence="2" type="ORF">HPB52_001342</name>
</gene>
<name>A0A9D4QCQ7_RHISA</name>
<protein>
    <submittedName>
        <fullName evidence="2">Uncharacterized protein</fullName>
    </submittedName>
</protein>
<organism evidence="2 3">
    <name type="scientific">Rhipicephalus sanguineus</name>
    <name type="common">Brown dog tick</name>
    <name type="synonym">Ixodes sanguineus</name>
    <dbReference type="NCBI Taxonomy" id="34632"/>
    <lineage>
        <taxon>Eukaryota</taxon>
        <taxon>Metazoa</taxon>
        <taxon>Ecdysozoa</taxon>
        <taxon>Arthropoda</taxon>
        <taxon>Chelicerata</taxon>
        <taxon>Arachnida</taxon>
        <taxon>Acari</taxon>
        <taxon>Parasitiformes</taxon>
        <taxon>Ixodida</taxon>
        <taxon>Ixodoidea</taxon>
        <taxon>Ixodidae</taxon>
        <taxon>Rhipicephalinae</taxon>
        <taxon>Rhipicephalus</taxon>
        <taxon>Rhipicephalus</taxon>
    </lineage>
</organism>
<dbReference type="VEuPathDB" id="VectorBase:RSAN_053383"/>
<evidence type="ECO:0000256" key="1">
    <source>
        <dbReference type="SAM" id="MobiDB-lite"/>
    </source>
</evidence>
<dbReference type="EMBL" id="JABSTV010001246">
    <property type="protein sequence ID" value="KAH7975389.1"/>
    <property type="molecule type" value="Genomic_DNA"/>
</dbReference>
<reference evidence="2" key="2">
    <citation type="submission" date="2021-09" db="EMBL/GenBank/DDBJ databases">
        <authorList>
            <person name="Jia N."/>
            <person name="Wang J."/>
            <person name="Shi W."/>
            <person name="Du L."/>
            <person name="Sun Y."/>
            <person name="Zhan W."/>
            <person name="Jiang J."/>
            <person name="Wang Q."/>
            <person name="Zhang B."/>
            <person name="Ji P."/>
            <person name="Sakyi L.B."/>
            <person name="Cui X."/>
            <person name="Yuan T."/>
            <person name="Jiang B."/>
            <person name="Yang W."/>
            <person name="Lam T.T.-Y."/>
            <person name="Chang Q."/>
            <person name="Ding S."/>
            <person name="Wang X."/>
            <person name="Zhu J."/>
            <person name="Ruan X."/>
            <person name="Zhao L."/>
            <person name="Wei J."/>
            <person name="Que T."/>
            <person name="Du C."/>
            <person name="Cheng J."/>
            <person name="Dai P."/>
            <person name="Han X."/>
            <person name="Huang E."/>
            <person name="Gao Y."/>
            <person name="Liu J."/>
            <person name="Shao H."/>
            <person name="Ye R."/>
            <person name="Li L."/>
            <person name="Wei W."/>
            <person name="Wang X."/>
            <person name="Wang C."/>
            <person name="Huo Q."/>
            <person name="Li W."/>
            <person name="Guo W."/>
            <person name="Chen H."/>
            <person name="Chen S."/>
            <person name="Zhou L."/>
            <person name="Zhou L."/>
            <person name="Ni X."/>
            <person name="Tian J."/>
            <person name="Zhou Y."/>
            <person name="Sheng Y."/>
            <person name="Liu T."/>
            <person name="Pan Y."/>
            <person name="Xia L."/>
            <person name="Li J."/>
            <person name="Zhao F."/>
            <person name="Cao W."/>
        </authorList>
    </citation>
    <scope>NUCLEOTIDE SEQUENCE</scope>
    <source>
        <strain evidence="2">Rsan-2018</strain>
        <tissue evidence="2">Larvae</tissue>
    </source>
</reference>
<evidence type="ECO:0000313" key="2">
    <source>
        <dbReference type="EMBL" id="KAH7975389.1"/>
    </source>
</evidence>
<keyword evidence="3" id="KW-1185">Reference proteome</keyword>
<sequence length="83" mass="9501">MFSATRHRCQRLGYTLMLSYCCRQRLVQLNGAVRTSCPTSLSPEPKPTLHQLMQQRHSTVALKDGPPVFPPNLQFGRGMHRHQ</sequence>
<evidence type="ECO:0000313" key="3">
    <source>
        <dbReference type="Proteomes" id="UP000821837"/>
    </source>
</evidence>
<feature type="region of interest" description="Disordered" evidence="1">
    <location>
        <begin position="62"/>
        <end position="83"/>
    </location>
</feature>
<accession>A0A9D4QCQ7</accession>
<comment type="caution">
    <text evidence="2">The sequence shown here is derived from an EMBL/GenBank/DDBJ whole genome shotgun (WGS) entry which is preliminary data.</text>
</comment>
<dbReference type="Proteomes" id="UP000821837">
    <property type="component" value="Chromosome 10"/>
</dbReference>
<proteinExistence type="predicted"/>
<dbReference type="AlphaFoldDB" id="A0A9D4QCQ7"/>
<reference evidence="2" key="1">
    <citation type="journal article" date="2020" name="Cell">
        <title>Large-Scale Comparative Analyses of Tick Genomes Elucidate Their Genetic Diversity and Vector Capacities.</title>
        <authorList>
            <consortium name="Tick Genome and Microbiome Consortium (TIGMIC)"/>
            <person name="Jia N."/>
            <person name="Wang J."/>
            <person name="Shi W."/>
            <person name="Du L."/>
            <person name="Sun Y."/>
            <person name="Zhan W."/>
            <person name="Jiang J.F."/>
            <person name="Wang Q."/>
            <person name="Zhang B."/>
            <person name="Ji P."/>
            <person name="Bell-Sakyi L."/>
            <person name="Cui X.M."/>
            <person name="Yuan T.T."/>
            <person name="Jiang B.G."/>
            <person name="Yang W.F."/>
            <person name="Lam T.T."/>
            <person name="Chang Q.C."/>
            <person name="Ding S.J."/>
            <person name="Wang X.J."/>
            <person name="Zhu J.G."/>
            <person name="Ruan X.D."/>
            <person name="Zhao L."/>
            <person name="Wei J.T."/>
            <person name="Ye R.Z."/>
            <person name="Que T.C."/>
            <person name="Du C.H."/>
            <person name="Zhou Y.H."/>
            <person name="Cheng J.X."/>
            <person name="Dai P.F."/>
            <person name="Guo W.B."/>
            <person name="Han X.H."/>
            <person name="Huang E.J."/>
            <person name="Li L.F."/>
            <person name="Wei W."/>
            <person name="Gao Y.C."/>
            <person name="Liu J.Z."/>
            <person name="Shao H.Z."/>
            <person name="Wang X."/>
            <person name="Wang C.C."/>
            <person name="Yang T.C."/>
            <person name="Huo Q.B."/>
            <person name="Li W."/>
            <person name="Chen H.Y."/>
            <person name="Chen S.E."/>
            <person name="Zhou L.G."/>
            <person name="Ni X.B."/>
            <person name="Tian J.H."/>
            <person name="Sheng Y."/>
            <person name="Liu T."/>
            <person name="Pan Y.S."/>
            <person name="Xia L.Y."/>
            <person name="Li J."/>
            <person name="Zhao F."/>
            <person name="Cao W.C."/>
        </authorList>
    </citation>
    <scope>NUCLEOTIDE SEQUENCE</scope>
    <source>
        <strain evidence="2">Rsan-2018</strain>
    </source>
</reference>